<dbReference type="Gene3D" id="3.90.640.10">
    <property type="entry name" value="Actin, Chain A, domain 4"/>
    <property type="match status" value="2"/>
</dbReference>
<dbReference type="GO" id="GO:0140662">
    <property type="term" value="F:ATP-dependent protein folding chaperone"/>
    <property type="evidence" value="ECO:0007669"/>
    <property type="project" value="InterPro"/>
</dbReference>
<dbReference type="InterPro" id="IPR018181">
    <property type="entry name" value="Heat_shock_70_CS"/>
</dbReference>
<dbReference type="GO" id="GO:0005524">
    <property type="term" value="F:ATP binding"/>
    <property type="evidence" value="ECO:0007669"/>
    <property type="project" value="UniProtKB-KW"/>
</dbReference>
<comment type="similarity">
    <text evidence="1">Belongs to the heat shock protein 70 family.</text>
</comment>
<dbReference type="EMBL" id="VHSH01000009">
    <property type="protein sequence ID" value="TQV75840.1"/>
    <property type="molecule type" value="Genomic_DNA"/>
</dbReference>
<gene>
    <name evidence="4" type="ORF">FKG95_23300</name>
</gene>
<reference evidence="4 5" key="1">
    <citation type="submission" date="2019-06" db="EMBL/GenBank/DDBJ databases">
        <title>Whole genome sequence for Rhodospirillaceae sp. R148.</title>
        <authorList>
            <person name="Wang G."/>
        </authorList>
    </citation>
    <scope>NUCLEOTIDE SEQUENCE [LARGE SCALE GENOMIC DNA]</scope>
    <source>
        <strain evidence="4 5">R148</strain>
    </source>
</reference>
<dbReference type="PROSITE" id="PS01036">
    <property type="entry name" value="HSP70_3"/>
    <property type="match status" value="1"/>
</dbReference>
<evidence type="ECO:0000313" key="4">
    <source>
        <dbReference type="EMBL" id="TQV75840.1"/>
    </source>
</evidence>
<dbReference type="Proteomes" id="UP000315252">
    <property type="component" value="Unassembled WGS sequence"/>
</dbReference>
<organism evidence="4 5">
    <name type="scientific">Denitrobaculum tricleocarpae</name>
    <dbReference type="NCBI Taxonomy" id="2591009"/>
    <lineage>
        <taxon>Bacteria</taxon>
        <taxon>Pseudomonadati</taxon>
        <taxon>Pseudomonadota</taxon>
        <taxon>Alphaproteobacteria</taxon>
        <taxon>Rhodospirillales</taxon>
        <taxon>Rhodospirillaceae</taxon>
        <taxon>Denitrobaculum</taxon>
    </lineage>
</organism>
<evidence type="ECO:0000256" key="3">
    <source>
        <dbReference type="ARBA" id="ARBA00022840"/>
    </source>
</evidence>
<dbReference type="AlphaFoldDB" id="A0A545TF61"/>
<comment type="caution">
    <text evidence="4">The sequence shown here is derived from an EMBL/GenBank/DDBJ whole genome shotgun (WGS) entry which is preliminary data.</text>
</comment>
<evidence type="ECO:0000256" key="2">
    <source>
        <dbReference type="ARBA" id="ARBA00022741"/>
    </source>
</evidence>
<accession>A0A545TF61</accession>
<keyword evidence="3" id="KW-0067">ATP-binding</keyword>
<dbReference type="CDD" id="cd10231">
    <property type="entry name" value="ASKHA_NBD_HSP70_YegD-like"/>
    <property type="match status" value="1"/>
</dbReference>
<dbReference type="InterPro" id="IPR043129">
    <property type="entry name" value="ATPase_NBD"/>
</dbReference>
<sequence length="437" mass="48296">MTSSLGLDFGTTNTVVALPAAPGSTDGAAPLVFEHNRQEFSAFRSVLSFWTDESLPNSPIESDAGPWAIEHFIENPGDCRFLQSLKSFAASPLFSETRIYGQRFGFEALMAKFLTLMQARAGSQIEKLPRRLVVGRPVEFAGSAPDPKLALERYRAALARFGAQDVRFVYEPVAAAFFFAQRLTRDATVLVADFGGGTSDFSLMRFEVRGKTLQTRALASSGVGVAGDTFDFHIIDKLISPSLGKGTTYSSGSQDLLLPNRFFTAFARWSELSVLKTSRDFRELKKLLRTSNEPERLQNFIDLVEGDQGYALYKAVSEAKARLSSSEETELSFTWEDVDLGFTVRRADFERWIAGDLQKMSGAVDTAMRRAKLENSEVDKVFLTGGSSFVPAVRRMFEARFGAERIETGDELVSIAHGLALIGESDDIDRWCAPEEI</sequence>
<proteinExistence type="inferred from homology"/>
<dbReference type="Pfam" id="PF00012">
    <property type="entry name" value="HSP70"/>
    <property type="match status" value="2"/>
</dbReference>
<keyword evidence="5" id="KW-1185">Reference proteome</keyword>
<evidence type="ECO:0000313" key="5">
    <source>
        <dbReference type="Proteomes" id="UP000315252"/>
    </source>
</evidence>
<dbReference type="SUPFAM" id="SSF53067">
    <property type="entry name" value="Actin-like ATPase domain"/>
    <property type="match status" value="2"/>
</dbReference>
<dbReference type="OrthoDB" id="9807934at2"/>
<name>A0A545TF61_9PROT</name>
<dbReference type="InterPro" id="IPR013126">
    <property type="entry name" value="Hsp_70_fam"/>
</dbReference>
<dbReference type="PANTHER" id="PTHR19375">
    <property type="entry name" value="HEAT SHOCK PROTEIN 70KDA"/>
    <property type="match status" value="1"/>
</dbReference>
<dbReference type="PRINTS" id="PR00301">
    <property type="entry name" value="HEATSHOCK70"/>
</dbReference>
<protein>
    <submittedName>
        <fullName evidence="4">Hsp70 family protein</fullName>
    </submittedName>
</protein>
<dbReference type="InterPro" id="IPR042054">
    <property type="entry name" value="YegD-like"/>
</dbReference>
<dbReference type="Gene3D" id="3.30.420.40">
    <property type="match status" value="3"/>
</dbReference>
<dbReference type="RefSeq" id="WP_142898827.1">
    <property type="nucleotide sequence ID" value="NZ_ML660060.1"/>
</dbReference>
<evidence type="ECO:0000256" key="1">
    <source>
        <dbReference type="ARBA" id="ARBA00007381"/>
    </source>
</evidence>
<keyword evidence="2" id="KW-0547">Nucleotide-binding</keyword>